<evidence type="ECO:0000313" key="1">
    <source>
        <dbReference type="EMBL" id="CAD8119833.1"/>
    </source>
</evidence>
<organism evidence="1 2">
    <name type="scientific">Paramecium sonneborni</name>
    <dbReference type="NCBI Taxonomy" id="65129"/>
    <lineage>
        <taxon>Eukaryota</taxon>
        <taxon>Sar</taxon>
        <taxon>Alveolata</taxon>
        <taxon>Ciliophora</taxon>
        <taxon>Intramacronucleata</taxon>
        <taxon>Oligohymenophorea</taxon>
        <taxon>Peniculida</taxon>
        <taxon>Parameciidae</taxon>
        <taxon>Paramecium</taxon>
    </lineage>
</organism>
<dbReference type="Proteomes" id="UP000692954">
    <property type="component" value="Unassembled WGS sequence"/>
</dbReference>
<keyword evidence="2" id="KW-1185">Reference proteome</keyword>
<proteinExistence type="predicted"/>
<evidence type="ECO:0000313" key="2">
    <source>
        <dbReference type="Proteomes" id="UP000692954"/>
    </source>
</evidence>
<comment type="caution">
    <text evidence="1">The sequence shown here is derived from an EMBL/GenBank/DDBJ whole genome shotgun (WGS) entry which is preliminary data.</text>
</comment>
<name>A0A8S1QWP4_9CILI</name>
<dbReference type="AlphaFoldDB" id="A0A8S1QWP4"/>
<dbReference type="EMBL" id="CAJJDN010000123">
    <property type="protein sequence ID" value="CAD8119833.1"/>
    <property type="molecule type" value="Genomic_DNA"/>
</dbReference>
<gene>
    <name evidence="1" type="ORF">PSON_ATCC_30995.1.T1230021</name>
</gene>
<sequence>MINPYNLFSKLIQITYRYIINHIKLDQQINGGFTERIKWIIQLEEDNQQCLKINLNNLNRQKISL</sequence>
<protein>
    <submittedName>
        <fullName evidence="1">Uncharacterized protein</fullName>
    </submittedName>
</protein>
<reference evidence="1" key="1">
    <citation type="submission" date="2021-01" db="EMBL/GenBank/DDBJ databases">
        <authorList>
            <consortium name="Genoscope - CEA"/>
            <person name="William W."/>
        </authorList>
    </citation>
    <scope>NUCLEOTIDE SEQUENCE</scope>
</reference>
<accession>A0A8S1QWP4</accession>